<dbReference type="SMART" id="SM00851">
    <property type="entry name" value="MGS"/>
    <property type="match status" value="1"/>
</dbReference>
<dbReference type="SUPFAM" id="SSF56059">
    <property type="entry name" value="Glutathione synthetase ATP-binding domain-like"/>
    <property type="match status" value="1"/>
</dbReference>
<dbReference type="GO" id="GO:0005524">
    <property type="term" value="F:ATP binding"/>
    <property type="evidence" value="ECO:0007669"/>
    <property type="project" value="UniProtKB-KW"/>
</dbReference>
<dbReference type="CDD" id="cd01424">
    <property type="entry name" value="MGS_CPS_II"/>
    <property type="match status" value="1"/>
</dbReference>
<evidence type="ECO:0000313" key="6">
    <source>
        <dbReference type="EMBL" id="RCI75336.1"/>
    </source>
</evidence>
<dbReference type="InterPro" id="IPR036914">
    <property type="entry name" value="MGS-like_dom_sf"/>
</dbReference>
<comment type="caution">
    <text evidence="6">The sequence shown here is derived from an EMBL/GenBank/DDBJ whole genome shotgun (WGS) entry which is preliminary data.</text>
</comment>
<evidence type="ECO:0000256" key="1">
    <source>
        <dbReference type="ARBA" id="ARBA00012738"/>
    </source>
</evidence>
<dbReference type="AlphaFoldDB" id="A0A367MCU1"/>
<dbReference type="EC" id="6.3.5.5" evidence="1"/>
<keyword evidence="3" id="KW-0547">Nucleotide-binding</keyword>
<keyword evidence="4" id="KW-0067">ATP-binding</keyword>
<evidence type="ECO:0000256" key="2">
    <source>
        <dbReference type="ARBA" id="ARBA00022598"/>
    </source>
</evidence>
<organism evidence="6 7">
    <name type="scientific">Pseudomonas aeruginosa</name>
    <dbReference type="NCBI Taxonomy" id="287"/>
    <lineage>
        <taxon>Bacteria</taxon>
        <taxon>Pseudomonadati</taxon>
        <taxon>Pseudomonadota</taxon>
        <taxon>Gammaproteobacteria</taxon>
        <taxon>Pseudomonadales</taxon>
        <taxon>Pseudomonadaceae</taxon>
        <taxon>Pseudomonas</taxon>
    </lineage>
</organism>
<reference evidence="6 7" key="1">
    <citation type="submission" date="2018-07" db="EMBL/GenBank/DDBJ databases">
        <title>Mechanisms of high-level aminoglycoside resistance among Gram-negative pathogens in Brazil.</title>
        <authorList>
            <person name="Ballaben A.S."/>
            <person name="Darini A.L.C."/>
            <person name="Doi Y."/>
        </authorList>
    </citation>
    <scope>NUCLEOTIDE SEQUENCE [LARGE SCALE GENOMIC DNA]</scope>
    <source>
        <strain evidence="6 7">B2-305</strain>
    </source>
</reference>
<dbReference type="Proteomes" id="UP000253594">
    <property type="component" value="Unassembled WGS sequence"/>
</dbReference>
<sequence length="187" mass="19827">FSVKEAVFPFAKFPGVEPILGPEMKSTGEVMGVGDSFAEAFAKAQLGASEILPTAGCAFISVREDDKPFAAQVAGDLVALGFEVVATAGTARVIEAAGLPVRRVNKVTEGRPHVVDMIKNDEVTLIINTTEGRQSIADSYSIRRNALQHKICCTTTIAGGQAICEALKFGPEKTVRRLQDLHAGIKA</sequence>
<dbReference type="FunFam" id="3.40.50.1380:FF:000004">
    <property type="entry name" value="Carbamoyl-phosphate synthase large chain"/>
    <property type="match status" value="1"/>
</dbReference>
<evidence type="ECO:0000313" key="7">
    <source>
        <dbReference type="Proteomes" id="UP000253594"/>
    </source>
</evidence>
<proteinExistence type="predicted"/>
<feature type="domain" description="MGS-like" evidence="5">
    <location>
        <begin position="50"/>
        <end position="187"/>
    </location>
</feature>
<evidence type="ECO:0000256" key="3">
    <source>
        <dbReference type="ARBA" id="ARBA00022741"/>
    </source>
</evidence>
<protein>
    <recommendedName>
        <fullName evidence="1">carbamoyl-phosphate synthase (glutamine-hydrolyzing)</fullName>
        <ecNumber evidence="1">6.3.5.5</ecNumber>
    </recommendedName>
</protein>
<name>A0A367MCU1_PSEAI</name>
<dbReference type="InterPro" id="IPR011607">
    <property type="entry name" value="MGS-like_dom"/>
</dbReference>
<dbReference type="InterPro" id="IPR033937">
    <property type="entry name" value="MGS_CPS_CarB"/>
</dbReference>
<dbReference type="GO" id="GO:0004088">
    <property type="term" value="F:carbamoyl-phosphate synthase (glutamine-hydrolyzing) activity"/>
    <property type="evidence" value="ECO:0007669"/>
    <property type="project" value="UniProtKB-EC"/>
</dbReference>
<gene>
    <name evidence="6" type="primary">carB</name>
    <name evidence="6" type="ORF">DT376_08150</name>
</gene>
<dbReference type="GO" id="GO:0005737">
    <property type="term" value="C:cytoplasm"/>
    <property type="evidence" value="ECO:0007669"/>
    <property type="project" value="TreeGrafter"/>
</dbReference>
<dbReference type="GO" id="GO:0006541">
    <property type="term" value="P:glutamine metabolic process"/>
    <property type="evidence" value="ECO:0007669"/>
    <property type="project" value="TreeGrafter"/>
</dbReference>
<dbReference type="EMBL" id="QORE01000191">
    <property type="protein sequence ID" value="RCI75336.1"/>
    <property type="molecule type" value="Genomic_DNA"/>
</dbReference>
<keyword evidence="2 6" id="KW-0436">Ligase</keyword>
<dbReference type="Gene3D" id="3.40.50.1380">
    <property type="entry name" value="Methylglyoxal synthase-like domain"/>
    <property type="match status" value="1"/>
</dbReference>
<dbReference type="PROSITE" id="PS51855">
    <property type="entry name" value="MGS"/>
    <property type="match status" value="1"/>
</dbReference>
<feature type="non-terminal residue" evidence="6">
    <location>
        <position position="1"/>
    </location>
</feature>
<dbReference type="Pfam" id="PF02142">
    <property type="entry name" value="MGS"/>
    <property type="match status" value="1"/>
</dbReference>
<dbReference type="PANTHER" id="PTHR11405:SF53">
    <property type="entry name" value="CARBAMOYL-PHOSPHATE SYNTHASE [AMMONIA], MITOCHONDRIAL"/>
    <property type="match status" value="1"/>
</dbReference>
<accession>A0A367MCU1</accession>
<dbReference type="PANTHER" id="PTHR11405">
    <property type="entry name" value="CARBAMOYLTRANSFERASE FAMILY MEMBER"/>
    <property type="match status" value="1"/>
</dbReference>
<evidence type="ECO:0000259" key="5">
    <source>
        <dbReference type="PROSITE" id="PS51855"/>
    </source>
</evidence>
<dbReference type="Gene3D" id="3.30.470.20">
    <property type="entry name" value="ATP-grasp fold, B domain"/>
    <property type="match status" value="1"/>
</dbReference>
<dbReference type="SUPFAM" id="SSF52335">
    <property type="entry name" value="Methylglyoxal synthase-like"/>
    <property type="match status" value="1"/>
</dbReference>
<evidence type="ECO:0000256" key="4">
    <source>
        <dbReference type="ARBA" id="ARBA00022840"/>
    </source>
</evidence>